<protein>
    <submittedName>
        <fullName evidence="2">Uncharacterized protein</fullName>
    </submittedName>
</protein>
<evidence type="ECO:0000313" key="3">
    <source>
        <dbReference type="Proteomes" id="UP001189429"/>
    </source>
</evidence>
<sequence length="255" mass="25990">MPSPKLCSPLATLPRSASGAPTSPAESPPPWAHAPARALSPCSAGVACGAGSAARSAMAAAAGIPGGLPPPPSALGLRLWSGALPLWLHRSHGSSSSTAGPLEVPVLNRGVSAAQGAVESAVFAGIACDQHCGVPCWIEDRNLCVETREGTVLTLASLFLAEVSCEPLPVDLGREGSTPSDAPRLSLLAIVPSENGAGLRGTTPGGQDMTGAPIWYVVFEALDGERTAVLDELSQLGCIRGNLERSYSPRDEIVF</sequence>
<reference evidence="2" key="1">
    <citation type="submission" date="2023-10" db="EMBL/GenBank/DDBJ databases">
        <authorList>
            <person name="Chen Y."/>
            <person name="Shah S."/>
            <person name="Dougan E. K."/>
            <person name="Thang M."/>
            <person name="Chan C."/>
        </authorList>
    </citation>
    <scope>NUCLEOTIDE SEQUENCE [LARGE SCALE GENOMIC DNA]</scope>
</reference>
<dbReference type="EMBL" id="CAUYUJ010014750">
    <property type="protein sequence ID" value="CAK0845579.1"/>
    <property type="molecule type" value="Genomic_DNA"/>
</dbReference>
<feature type="region of interest" description="Disordered" evidence="1">
    <location>
        <begin position="1"/>
        <end position="34"/>
    </location>
</feature>
<comment type="caution">
    <text evidence="2">The sequence shown here is derived from an EMBL/GenBank/DDBJ whole genome shotgun (WGS) entry which is preliminary data.</text>
</comment>
<accession>A0ABN9TIQ7</accession>
<proteinExistence type="predicted"/>
<gene>
    <name evidence="2" type="ORF">PCOR1329_LOCUS39345</name>
</gene>
<keyword evidence="3" id="KW-1185">Reference proteome</keyword>
<dbReference type="Proteomes" id="UP001189429">
    <property type="component" value="Unassembled WGS sequence"/>
</dbReference>
<name>A0ABN9TIQ7_9DINO</name>
<feature type="non-terminal residue" evidence="2">
    <location>
        <position position="255"/>
    </location>
</feature>
<evidence type="ECO:0000313" key="2">
    <source>
        <dbReference type="EMBL" id="CAK0845579.1"/>
    </source>
</evidence>
<evidence type="ECO:0000256" key="1">
    <source>
        <dbReference type="SAM" id="MobiDB-lite"/>
    </source>
</evidence>
<organism evidence="2 3">
    <name type="scientific">Prorocentrum cordatum</name>
    <dbReference type="NCBI Taxonomy" id="2364126"/>
    <lineage>
        <taxon>Eukaryota</taxon>
        <taxon>Sar</taxon>
        <taxon>Alveolata</taxon>
        <taxon>Dinophyceae</taxon>
        <taxon>Prorocentrales</taxon>
        <taxon>Prorocentraceae</taxon>
        <taxon>Prorocentrum</taxon>
    </lineage>
</organism>